<proteinExistence type="predicted"/>
<name>A0A0X3V636_9ACTN</name>
<keyword evidence="1" id="KW-0472">Membrane</keyword>
<keyword evidence="3" id="KW-1185">Reference proteome</keyword>
<dbReference type="OrthoDB" id="4240319at2"/>
<dbReference type="EMBL" id="LLZG01000090">
    <property type="protein sequence ID" value="KUL39907.1"/>
    <property type="molecule type" value="Genomic_DNA"/>
</dbReference>
<dbReference type="AlphaFoldDB" id="A0A0X3V636"/>
<evidence type="ECO:0000313" key="2">
    <source>
        <dbReference type="EMBL" id="KUL39907.1"/>
    </source>
</evidence>
<keyword evidence="1" id="KW-1133">Transmembrane helix</keyword>
<gene>
    <name evidence="2" type="ORF">ADL12_14355</name>
</gene>
<comment type="caution">
    <text evidence="2">The sequence shown here is derived from an EMBL/GenBank/DDBJ whole genome shotgun (WGS) entry which is preliminary data.</text>
</comment>
<feature type="transmembrane region" description="Helical" evidence="1">
    <location>
        <begin position="21"/>
        <end position="39"/>
    </location>
</feature>
<keyword evidence="1" id="KW-0812">Transmembrane</keyword>
<organism evidence="2 3">
    <name type="scientific">Streptomyces regalis</name>
    <dbReference type="NCBI Taxonomy" id="68262"/>
    <lineage>
        <taxon>Bacteria</taxon>
        <taxon>Bacillati</taxon>
        <taxon>Actinomycetota</taxon>
        <taxon>Actinomycetes</taxon>
        <taxon>Kitasatosporales</taxon>
        <taxon>Streptomycetaceae</taxon>
        <taxon>Streptomyces</taxon>
    </lineage>
</organism>
<accession>A0A0X3V636</accession>
<evidence type="ECO:0000256" key="1">
    <source>
        <dbReference type="SAM" id="Phobius"/>
    </source>
</evidence>
<sequence length="265" mass="29583">MQQLITRIRRWWTEKPRSTRILTYVLIPAGVVLLVEGLRLDSSNWWAGHDYFLNIYSAATGVCFGVPAALLLFNKLASDQDAARRARLAMARAGAEATQFQRELLSLFSAADLADLTARATDLRDQITGIRDLPSSASSRDQDMGRFLADFDTLLPSPLGRPRRSLRSLPAHYSAEWAPMDDWRTRVQSRWNILYNEVRPNLPGNGWIAADSDTAAQQALDRLLLPGRNPWKADQSDGAAVRAMQYFLRDVTALCGAATALDTYT</sequence>
<dbReference type="RefSeq" id="WP_062702297.1">
    <property type="nucleotide sequence ID" value="NZ_LLZG01000090.1"/>
</dbReference>
<reference evidence="3" key="1">
    <citation type="submission" date="2015-10" db="EMBL/GenBank/DDBJ databases">
        <authorList>
            <person name="Ju K.-S."/>
            <person name="Doroghazi J.R."/>
            <person name="Metcalf W.W."/>
        </authorList>
    </citation>
    <scope>NUCLEOTIDE SEQUENCE [LARGE SCALE GENOMIC DNA]</scope>
    <source>
        <strain evidence="3">NRRL 3151</strain>
    </source>
</reference>
<evidence type="ECO:0000313" key="3">
    <source>
        <dbReference type="Proteomes" id="UP000053923"/>
    </source>
</evidence>
<dbReference type="Proteomes" id="UP000053923">
    <property type="component" value="Unassembled WGS sequence"/>
</dbReference>
<protein>
    <submittedName>
        <fullName evidence="2">Uncharacterized protein</fullName>
    </submittedName>
</protein>
<feature type="transmembrane region" description="Helical" evidence="1">
    <location>
        <begin position="51"/>
        <end position="73"/>
    </location>
</feature>